<dbReference type="GeneID" id="25307669"/>
<organism evidence="4 5">
    <name type="scientific">Fonsecaea pedrosoi CBS 271.37</name>
    <dbReference type="NCBI Taxonomy" id="1442368"/>
    <lineage>
        <taxon>Eukaryota</taxon>
        <taxon>Fungi</taxon>
        <taxon>Dikarya</taxon>
        <taxon>Ascomycota</taxon>
        <taxon>Pezizomycotina</taxon>
        <taxon>Eurotiomycetes</taxon>
        <taxon>Chaetothyriomycetidae</taxon>
        <taxon>Chaetothyriales</taxon>
        <taxon>Herpotrichiellaceae</taxon>
        <taxon>Fonsecaea</taxon>
    </lineage>
</organism>
<dbReference type="InterPro" id="IPR020904">
    <property type="entry name" value="Sc_DH/Rdtase_CS"/>
</dbReference>
<dbReference type="Gene3D" id="3.40.50.720">
    <property type="entry name" value="NAD(P)-binding Rossmann-like Domain"/>
    <property type="match status" value="1"/>
</dbReference>
<proteinExistence type="inferred from homology"/>
<dbReference type="PANTHER" id="PTHR24321:SF8">
    <property type="entry name" value="ESTRADIOL 17-BETA-DEHYDROGENASE 8-RELATED"/>
    <property type="match status" value="1"/>
</dbReference>
<keyword evidence="3" id="KW-0560">Oxidoreductase</keyword>
<gene>
    <name evidence="4" type="ORF">Z517_08179</name>
</gene>
<dbReference type="InterPro" id="IPR036291">
    <property type="entry name" value="NAD(P)-bd_dom_sf"/>
</dbReference>
<evidence type="ECO:0000313" key="5">
    <source>
        <dbReference type="Proteomes" id="UP000053029"/>
    </source>
</evidence>
<name>A0A0D2H0X4_9EURO</name>
<dbReference type="NCBIfam" id="NF009466">
    <property type="entry name" value="PRK12826.1-2"/>
    <property type="match status" value="1"/>
</dbReference>
<dbReference type="PROSITE" id="PS00061">
    <property type="entry name" value="ADH_SHORT"/>
    <property type="match status" value="1"/>
</dbReference>
<dbReference type="PRINTS" id="PR00080">
    <property type="entry name" value="SDRFAMILY"/>
</dbReference>
<comment type="similarity">
    <text evidence="1">Belongs to the short-chain dehydrogenases/reductases (SDR) family.</text>
</comment>
<evidence type="ECO:0000256" key="3">
    <source>
        <dbReference type="ARBA" id="ARBA00023002"/>
    </source>
</evidence>
<dbReference type="FunFam" id="3.40.50.720:FF:000084">
    <property type="entry name" value="Short-chain dehydrogenase reductase"/>
    <property type="match status" value="1"/>
</dbReference>
<dbReference type="PRINTS" id="PR00081">
    <property type="entry name" value="GDHRDH"/>
</dbReference>
<sequence>MSVKYDFTRKVIAITGGASGIGLATAELLASSGALISVADVHAESLAAAASKIEQAGGTVLTRVVNVADSTQVNDWIAATVDKFGKLDGAVNLAGMMGKDMNVHKIEDLEDDDWTAVIGVNLTGVMHCNRAQIRNMNPKGSIVNTASVAGVMGLPMAAAYTASKHGVVGLSRCAAKETGDRGIRVNCLAPGLIDTPMSRKSSEVRGAKRDFSQSIKRFGQPEEVAELIVFLLSDASQYISGTVQLIDGGWMC</sequence>
<dbReference type="Proteomes" id="UP000053029">
    <property type="component" value="Unassembled WGS sequence"/>
</dbReference>
<dbReference type="AlphaFoldDB" id="A0A0D2H0X4"/>
<evidence type="ECO:0000256" key="2">
    <source>
        <dbReference type="ARBA" id="ARBA00022857"/>
    </source>
</evidence>
<dbReference type="STRING" id="1442368.A0A0D2H0X4"/>
<dbReference type="HOGENOM" id="CLU_010194_1_0_1"/>
<dbReference type="Pfam" id="PF13561">
    <property type="entry name" value="adh_short_C2"/>
    <property type="match status" value="1"/>
</dbReference>
<protein>
    <submittedName>
        <fullName evidence="4">Uncharacterized protein</fullName>
    </submittedName>
</protein>
<evidence type="ECO:0000256" key="1">
    <source>
        <dbReference type="ARBA" id="ARBA00006484"/>
    </source>
</evidence>
<dbReference type="EMBL" id="KN846973">
    <property type="protein sequence ID" value="KIW78344.1"/>
    <property type="molecule type" value="Genomic_DNA"/>
</dbReference>
<dbReference type="InterPro" id="IPR002347">
    <property type="entry name" value="SDR_fam"/>
</dbReference>
<dbReference type="CDD" id="cd05233">
    <property type="entry name" value="SDR_c"/>
    <property type="match status" value="1"/>
</dbReference>
<dbReference type="VEuPathDB" id="FungiDB:Z517_08179"/>
<dbReference type="SUPFAM" id="SSF51735">
    <property type="entry name" value="NAD(P)-binding Rossmann-fold domains"/>
    <property type="match status" value="1"/>
</dbReference>
<evidence type="ECO:0000313" key="4">
    <source>
        <dbReference type="EMBL" id="KIW78344.1"/>
    </source>
</evidence>
<dbReference type="GO" id="GO:0016491">
    <property type="term" value="F:oxidoreductase activity"/>
    <property type="evidence" value="ECO:0007669"/>
    <property type="project" value="UniProtKB-KW"/>
</dbReference>
<keyword evidence="2" id="KW-0521">NADP</keyword>
<reference evidence="4 5" key="1">
    <citation type="submission" date="2015-01" db="EMBL/GenBank/DDBJ databases">
        <title>The Genome Sequence of Fonsecaea pedrosoi CBS 271.37.</title>
        <authorList>
            <consortium name="The Broad Institute Genomics Platform"/>
            <person name="Cuomo C."/>
            <person name="de Hoog S."/>
            <person name="Gorbushina A."/>
            <person name="Stielow B."/>
            <person name="Teixiera M."/>
            <person name="Abouelleil A."/>
            <person name="Chapman S.B."/>
            <person name="Priest M."/>
            <person name="Young S.K."/>
            <person name="Wortman J."/>
            <person name="Nusbaum C."/>
            <person name="Birren B."/>
        </authorList>
    </citation>
    <scope>NUCLEOTIDE SEQUENCE [LARGE SCALE GENOMIC DNA]</scope>
    <source>
        <strain evidence="4 5">CBS 271.37</strain>
    </source>
</reference>
<dbReference type="OrthoDB" id="1669814at2759"/>
<accession>A0A0D2H0X4</accession>
<dbReference type="RefSeq" id="XP_013282152.1">
    <property type="nucleotide sequence ID" value="XM_013426698.1"/>
</dbReference>
<keyword evidence="5" id="KW-1185">Reference proteome</keyword>
<dbReference type="PANTHER" id="PTHR24321">
    <property type="entry name" value="DEHYDROGENASES, SHORT CHAIN"/>
    <property type="match status" value="1"/>
</dbReference>